<sequence>MKIANRECEWLQATARAIGRLRRMANITRHFSGTSRICTWMAMAFCGAISSSALATYVDTRIEPAGDERPLMHVQLDSREQVPASTAILTRPNTRLPLTYEPQAAGQRVQVPQIEQSTVAVARERVEAVGLRLRSFDGRPLDDAAVVILQRPPALTPASANSFVTVVKVQAPPPQPQSPAVASESAPVPAVAASSQTPPSTKPQITQVPTTHKPVRPLPFAVVPKVLGMTLDVARSTVDSAGLRVVPDVDDGDEVKRRVIRQRPNPDMQVSPGSPVEVDSELILWAQLKKWIGIAVLICAVVGVALWIRRSPNIGSQTIRPGRPDAGKGASTSPLRHEVQPPVCNISATLTHGPDTHTFRGKAPEIACPSVNVRLDGSSSTFRITEPRAPFSQRKR</sequence>
<dbReference type="GeneID" id="97039521"/>
<keyword evidence="2" id="KW-1133">Transmembrane helix</keyword>
<name>A0A6J4ZYA7_9BURK</name>
<dbReference type="EMBL" id="CADIKC010000001">
    <property type="protein sequence ID" value="CAB3647427.1"/>
    <property type="molecule type" value="Genomic_DNA"/>
</dbReference>
<evidence type="ECO:0000256" key="2">
    <source>
        <dbReference type="SAM" id="Phobius"/>
    </source>
</evidence>
<dbReference type="RefSeq" id="WP_175049196.1">
    <property type="nucleotide sequence ID" value="NZ_CADIKC010000001.1"/>
</dbReference>
<feature type="region of interest" description="Disordered" evidence="1">
    <location>
        <begin position="171"/>
        <end position="212"/>
    </location>
</feature>
<dbReference type="Pfam" id="PF03793">
    <property type="entry name" value="PASTA"/>
    <property type="match status" value="1"/>
</dbReference>
<dbReference type="InterPro" id="IPR005543">
    <property type="entry name" value="PASTA_dom"/>
</dbReference>
<organism evidence="4 5">
    <name type="scientific">Paraburkholderia sediminicola</name>
    <dbReference type="NCBI Taxonomy" id="458836"/>
    <lineage>
        <taxon>Bacteria</taxon>
        <taxon>Pseudomonadati</taxon>
        <taxon>Pseudomonadota</taxon>
        <taxon>Betaproteobacteria</taxon>
        <taxon>Burkholderiales</taxon>
        <taxon>Burkholderiaceae</taxon>
        <taxon>Paraburkholderia</taxon>
    </lineage>
</organism>
<dbReference type="AlphaFoldDB" id="A0A6J4ZYA7"/>
<keyword evidence="5" id="KW-1185">Reference proteome</keyword>
<evidence type="ECO:0000313" key="5">
    <source>
        <dbReference type="Proteomes" id="UP000494255"/>
    </source>
</evidence>
<proteinExistence type="predicted"/>
<feature type="domain" description="PASTA" evidence="3">
    <location>
        <begin position="216"/>
        <end position="281"/>
    </location>
</feature>
<keyword evidence="2" id="KW-0472">Membrane</keyword>
<dbReference type="PROSITE" id="PS51178">
    <property type="entry name" value="PASTA"/>
    <property type="match status" value="1"/>
</dbReference>
<dbReference type="Proteomes" id="UP000494255">
    <property type="component" value="Unassembled WGS sequence"/>
</dbReference>
<evidence type="ECO:0000313" key="4">
    <source>
        <dbReference type="EMBL" id="CAB3647427.1"/>
    </source>
</evidence>
<feature type="region of interest" description="Disordered" evidence="1">
    <location>
        <begin position="315"/>
        <end position="338"/>
    </location>
</feature>
<dbReference type="CDD" id="cd06577">
    <property type="entry name" value="PASTA_pknB"/>
    <property type="match status" value="1"/>
</dbReference>
<accession>A0A6J4ZYA7</accession>
<feature type="transmembrane region" description="Helical" evidence="2">
    <location>
        <begin position="291"/>
        <end position="308"/>
    </location>
</feature>
<evidence type="ECO:0000256" key="1">
    <source>
        <dbReference type="SAM" id="MobiDB-lite"/>
    </source>
</evidence>
<feature type="compositionally biased region" description="Low complexity" evidence="1">
    <location>
        <begin position="178"/>
        <end position="199"/>
    </location>
</feature>
<evidence type="ECO:0000259" key="3">
    <source>
        <dbReference type="PROSITE" id="PS51178"/>
    </source>
</evidence>
<keyword evidence="2" id="KW-0812">Transmembrane</keyword>
<gene>
    <name evidence="4" type="ORF">LMG24238_00867</name>
</gene>
<reference evidence="4 5" key="1">
    <citation type="submission" date="2020-04" db="EMBL/GenBank/DDBJ databases">
        <authorList>
            <person name="De Canck E."/>
        </authorList>
    </citation>
    <scope>NUCLEOTIDE SEQUENCE [LARGE SCALE GENOMIC DNA]</scope>
    <source>
        <strain evidence="4 5">LMG 24238</strain>
    </source>
</reference>
<protein>
    <recommendedName>
        <fullName evidence="3">PASTA domain-containing protein</fullName>
    </recommendedName>
</protein>
<dbReference type="Gene3D" id="3.30.10.20">
    <property type="match status" value="1"/>
</dbReference>